<organism evidence="1">
    <name type="scientific">Batis maritima</name>
    <name type="common">Maritime saltwort</name>
    <dbReference type="NCBI Taxonomy" id="4436"/>
    <lineage>
        <taxon>Eukaryota</taxon>
        <taxon>Viridiplantae</taxon>
        <taxon>Streptophyta</taxon>
        <taxon>Embryophyta</taxon>
        <taxon>Tracheophyta</taxon>
        <taxon>Spermatophyta</taxon>
        <taxon>Magnoliopsida</taxon>
        <taxon>eudicotyledons</taxon>
        <taxon>Gunneridae</taxon>
        <taxon>Pentapetalae</taxon>
        <taxon>rosids</taxon>
        <taxon>malvids</taxon>
        <taxon>Brassicales</taxon>
        <taxon>Bataceae</taxon>
        <taxon>Batis</taxon>
    </lineage>
</organism>
<dbReference type="GeneID" id="19737011"/>
<dbReference type="RefSeq" id="YP_009045797.1">
    <property type="nucleotide sequence ID" value="NC_024429.1"/>
</dbReference>
<dbReference type="AlphaFoldDB" id="A0A068BBV6"/>
<evidence type="ECO:0000313" key="1">
    <source>
        <dbReference type="EMBL" id="AIC83400.1"/>
    </source>
</evidence>
<accession>A0A068BBV6</accession>
<geneLocation type="mitochondrion" evidence="1"/>
<gene>
    <name evidence="1" type="primary">orf162</name>
</gene>
<proteinExistence type="predicted"/>
<reference evidence="1" key="1">
    <citation type="journal article" date="2014" name="Mitochondrion">
        <title>Comparative analysis of 11 Brassicales mitochondrial genomes and the mitochondrial transcriptome of Brassica oleracea.</title>
        <authorList>
            <person name="Grewe F."/>
            <person name="Edger P.P."/>
            <person name="Keren I."/>
            <person name="Sultan L."/>
            <person name="Pires J.C."/>
            <person name="Ostersetzer-Biran O."/>
            <person name="Mower J.P."/>
        </authorList>
    </citation>
    <scope>NUCLEOTIDE SEQUENCE</scope>
</reference>
<keyword evidence="1" id="KW-0496">Mitochondrion</keyword>
<sequence length="162" mass="18745">MLLDVAPRGTPEICMISILVLSFRPVCHLLFVHSRGKKFRLARKKRAVLRRKGFRARRSVLFSLHSFFRSPFMLIQERFNQGRKVASRKELISSRICAQQKGSKPLKGEADSKKEEEEAKLKLWPVPKSRSFNHRSNLGSRHQVQVSIQKGFLNQISRCEMG</sequence>
<name>A0A068BBV6_BATMA</name>
<protein>
    <submittedName>
        <fullName evidence="1">Orf162</fullName>
    </submittedName>
</protein>
<dbReference type="EMBL" id="KJ820684">
    <property type="protein sequence ID" value="AIC83400.1"/>
    <property type="molecule type" value="Genomic_DNA"/>
</dbReference>